<feature type="transmembrane region" description="Helical" evidence="1">
    <location>
        <begin position="91"/>
        <end position="112"/>
    </location>
</feature>
<feature type="transmembrane region" description="Helical" evidence="1">
    <location>
        <begin position="263"/>
        <end position="283"/>
    </location>
</feature>
<organism evidence="2 3">
    <name type="scientific">Sporolactobacillus inulinus CASD</name>
    <dbReference type="NCBI Taxonomy" id="1069536"/>
    <lineage>
        <taxon>Bacteria</taxon>
        <taxon>Bacillati</taxon>
        <taxon>Bacillota</taxon>
        <taxon>Bacilli</taxon>
        <taxon>Bacillales</taxon>
        <taxon>Sporolactobacillaceae</taxon>
        <taxon>Sporolactobacillus</taxon>
    </lineage>
</organism>
<keyword evidence="1" id="KW-0472">Membrane</keyword>
<accession>A0A0U1QLM2</accession>
<name>A0A0U1QLM2_9BACL</name>
<keyword evidence="3" id="KW-1185">Reference proteome</keyword>
<dbReference type="RefSeq" id="WP_010025236.1">
    <property type="nucleotide sequence ID" value="NZ_AFVQ02000175.1"/>
</dbReference>
<feature type="transmembrane region" description="Helical" evidence="1">
    <location>
        <begin position="495"/>
        <end position="515"/>
    </location>
</feature>
<feature type="transmembrane region" description="Helical" evidence="1">
    <location>
        <begin position="521"/>
        <end position="540"/>
    </location>
</feature>
<evidence type="ECO:0000313" key="3">
    <source>
        <dbReference type="Proteomes" id="UP000035553"/>
    </source>
</evidence>
<protein>
    <submittedName>
        <fullName evidence="2">Uncharacterized protein</fullName>
    </submittedName>
</protein>
<feature type="transmembrane region" description="Helical" evidence="1">
    <location>
        <begin position="138"/>
        <end position="159"/>
    </location>
</feature>
<sequence length="544" mass="61423">MKESRFLKITDLMRPVFEKLGVNYAVMRHVLAVKLLMDARRMPIVLASGRQKKKKDSNLFLKSLWVYALVGLFVVPFIFLSSDYLFKTSLIFAIILFMVMTAMIADFSSVLLDTRDQAILWTKPIDARTLHAAKTVHLCIYLILLTGALGLPAAIAGLMRFGLGFFLLFLLNLIFIDLISLSCTTFVYLLVLKFFDGERLKDIINYVQIFLSLAVAVGYQFVIRAFDVTATHITLTPAWWQLFVPPLWLASTIEWVIGGQRTAFLSLLALLGLLMPFILFSIYQRFSNAFEQAVIKLTVQAGKSRTQSGKLNHLLGKLLCRNLEERTFFRFSSLMMKQDRTFKLKVYPSLGMALVFPFIFLINNFHGSSWHQIGQGSGFFYAYFSLLVIPTALMMLRCSSTFKGAWIYGAAPIKQRHSIFSGALKATITQLYLPAYFLLSVVFLLLFRWTIIPDLIAILLTASIFTIICSHYCLGESFPFSEPFDAQPSTGNFTVLFLFLIAGLFAAAHAIVRAVLPGYSVFIYIACLLVAHVIVWKTGLRGKD</sequence>
<dbReference type="Proteomes" id="UP000035553">
    <property type="component" value="Unassembled WGS sequence"/>
</dbReference>
<proteinExistence type="predicted"/>
<feature type="transmembrane region" description="Helical" evidence="1">
    <location>
        <begin position="203"/>
        <end position="222"/>
    </location>
</feature>
<keyword evidence="1" id="KW-1133">Transmembrane helix</keyword>
<feature type="transmembrane region" description="Helical" evidence="1">
    <location>
        <begin position="346"/>
        <end position="366"/>
    </location>
</feature>
<dbReference type="OrthoDB" id="2659138at2"/>
<reference evidence="2 3" key="1">
    <citation type="journal article" date="2011" name="J. Bacteriol.">
        <title>Draft genome sequence of Sporolactobacillus inulinus strain CASD, an efficient D-lactic acid-producing bacterium with high-concentration lactate tolerance capability.</title>
        <authorList>
            <person name="Yu B."/>
            <person name="Su F."/>
            <person name="Wang L."/>
            <person name="Xu K."/>
            <person name="Zhao B."/>
            <person name="Xu P."/>
        </authorList>
    </citation>
    <scope>NUCLEOTIDE SEQUENCE [LARGE SCALE GENOMIC DNA]</scope>
    <source>
        <strain evidence="2 3">CASD</strain>
    </source>
</reference>
<feature type="transmembrane region" description="Helical" evidence="1">
    <location>
        <begin position="455"/>
        <end position="474"/>
    </location>
</feature>
<evidence type="ECO:0000256" key="1">
    <source>
        <dbReference type="SAM" id="Phobius"/>
    </source>
</evidence>
<feature type="transmembrane region" description="Helical" evidence="1">
    <location>
        <begin position="165"/>
        <end position="191"/>
    </location>
</feature>
<comment type="caution">
    <text evidence="2">The sequence shown here is derived from an EMBL/GenBank/DDBJ whole genome shotgun (WGS) entry which is preliminary data.</text>
</comment>
<dbReference type="AlphaFoldDB" id="A0A0U1QLM2"/>
<dbReference type="STRING" id="1069536.SINU_11995"/>
<feature type="transmembrane region" description="Helical" evidence="1">
    <location>
        <begin position="378"/>
        <end position="396"/>
    </location>
</feature>
<gene>
    <name evidence="2" type="ORF">SINU_11995</name>
</gene>
<feature type="transmembrane region" description="Helical" evidence="1">
    <location>
        <begin position="58"/>
        <end position="79"/>
    </location>
</feature>
<dbReference type="EMBL" id="AFVQ02000175">
    <property type="protein sequence ID" value="KLI01720.1"/>
    <property type="molecule type" value="Genomic_DNA"/>
</dbReference>
<evidence type="ECO:0000313" key="2">
    <source>
        <dbReference type="EMBL" id="KLI01720.1"/>
    </source>
</evidence>
<feature type="transmembrane region" description="Helical" evidence="1">
    <location>
        <begin position="431"/>
        <end position="449"/>
    </location>
</feature>
<keyword evidence="1" id="KW-0812">Transmembrane</keyword>